<protein>
    <submittedName>
        <fullName evidence="2">Uncharacterized protein</fullName>
    </submittedName>
</protein>
<proteinExistence type="predicted"/>
<evidence type="ECO:0000313" key="3">
    <source>
        <dbReference type="Proteomes" id="UP000662888"/>
    </source>
</evidence>
<evidence type="ECO:0000256" key="1">
    <source>
        <dbReference type="SAM" id="MobiDB-lite"/>
    </source>
</evidence>
<accession>A0AA48WCK9</accession>
<feature type="region of interest" description="Disordered" evidence="1">
    <location>
        <begin position="167"/>
        <end position="198"/>
    </location>
</feature>
<gene>
    <name evidence="2" type="ORF">IV454_26830</name>
</gene>
<dbReference type="EMBL" id="CP065053">
    <property type="protein sequence ID" value="QPI49057.1"/>
    <property type="molecule type" value="Genomic_DNA"/>
</dbReference>
<dbReference type="Proteomes" id="UP000662888">
    <property type="component" value="Chromosome"/>
</dbReference>
<feature type="region of interest" description="Disordered" evidence="1">
    <location>
        <begin position="93"/>
        <end position="149"/>
    </location>
</feature>
<reference evidence="2 3" key="1">
    <citation type="submission" date="2020-11" db="EMBL/GenBank/DDBJ databases">
        <authorList>
            <person name="Sun Q."/>
        </authorList>
    </citation>
    <scope>NUCLEOTIDE SEQUENCE [LARGE SCALE GENOMIC DNA]</scope>
    <source>
        <strain evidence="2 3">P8398</strain>
    </source>
</reference>
<evidence type="ECO:0000313" key="2">
    <source>
        <dbReference type="EMBL" id="QPI49057.1"/>
    </source>
</evidence>
<name>A0AA48WCK9_9BURK</name>
<organism evidence="2 3">
    <name type="scientific">Massilia antarctica</name>
    <dbReference type="NCBI Taxonomy" id="2765360"/>
    <lineage>
        <taxon>Bacteria</taxon>
        <taxon>Pseudomonadati</taxon>
        <taxon>Pseudomonadota</taxon>
        <taxon>Betaproteobacteria</taxon>
        <taxon>Burkholderiales</taxon>
        <taxon>Oxalobacteraceae</taxon>
        <taxon>Telluria group</taxon>
        <taxon>Massilia</taxon>
    </lineage>
</organism>
<dbReference type="RefSeq" id="WP_206088651.1">
    <property type="nucleotide sequence ID" value="NZ_CP065053.1"/>
</dbReference>
<keyword evidence="3" id="KW-1185">Reference proteome</keyword>
<sequence length="198" mass="21704">MDRELKNSPAADVEDGYAQPGSATFGAANLYTSAMNAALQEEMMRWFFEWYSPHAWEKWGRFGASVCYADAWRGLPLGLLAPLMPAVAQPSCGRTVGAASAPSGPVSGMASGSDKRADAGEQTLSDDADGPWPDMVDQVSEDPLAHTPAGDFNVELHQLEDAVYSGEFARDNPYEMPPGYKPTFRPWPKHKRTEPYEW</sequence>